<dbReference type="GO" id="GO:0005739">
    <property type="term" value="C:mitochondrion"/>
    <property type="evidence" value="ECO:0007669"/>
    <property type="project" value="TreeGrafter"/>
</dbReference>
<feature type="domain" description="ABC transporter" evidence="3">
    <location>
        <begin position="381"/>
        <end position="656"/>
    </location>
</feature>
<reference evidence="4 5" key="1">
    <citation type="submission" date="2017-10" db="EMBL/GenBank/DDBJ databases">
        <title>Comparative genomics in systemic dimorphic fungi from Ajellomycetaceae.</title>
        <authorList>
            <person name="Munoz J.F."/>
            <person name="Mcewen J.G."/>
            <person name="Clay O.K."/>
            <person name="Cuomo C.A."/>
        </authorList>
    </citation>
    <scope>NUCLEOTIDE SEQUENCE [LARGE SCALE GENOMIC DNA]</scope>
    <source>
        <strain evidence="4 5">UAMH7299</strain>
    </source>
</reference>
<dbReference type="OrthoDB" id="10255969at2759"/>
<dbReference type="InterPro" id="IPR003439">
    <property type="entry name" value="ABC_transporter-like_ATP-bd"/>
</dbReference>
<dbReference type="Proteomes" id="UP000224634">
    <property type="component" value="Unassembled WGS sequence"/>
</dbReference>
<dbReference type="Gene3D" id="3.40.50.300">
    <property type="entry name" value="P-loop containing nucleotide triphosphate hydrolases"/>
    <property type="match status" value="2"/>
</dbReference>
<dbReference type="AlphaFoldDB" id="A0A2B7Y8N9"/>
<evidence type="ECO:0000256" key="2">
    <source>
        <dbReference type="ARBA" id="ARBA00022840"/>
    </source>
</evidence>
<comment type="caution">
    <text evidence="4">The sequence shown here is derived from an EMBL/GenBank/DDBJ whole genome shotgun (WGS) entry which is preliminary data.</text>
</comment>
<dbReference type="PANTHER" id="PTHR43514:SF4">
    <property type="entry name" value="ABC TRANSPORTER I FAMILY MEMBER 10"/>
    <property type="match status" value="1"/>
</dbReference>
<protein>
    <recommendedName>
        <fullName evidence="3">ABC transporter domain-containing protein</fullName>
    </recommendedName>
</protein>
<dbReference type="GO" id="GO:0016887">
    <property type="term" value="F:ATP hydrolysis activity"/>
    <property type="evidence" value="ECO:0007669"/>
    <property type="project" value="InterPro"/>
</dbReference>
<keyword evidence="1" id="KW-0547">Nucleotide-binding</keyword>
<feature type="domain" description="ABC transporter" evidence="3">
    <location>
        <begin position="27"/>
        <end position="297"/>
    </location>
</feature>
<evidence type="ECO:0000259" key="3">
    <source>
        <dbReference type="PROSITE" id="PS50893"/>
    </source>
</evidence>
<gene>
    <name evidence="4" type="ORF">AJ80_04791</name>
</gene>
<dbReference type="InterPro" id="IPR003593">
    <property type="entry name" value="AAA+_ATPase"/>
</dbReference>
<organism evidence="4 5">
    <name type="scientific">Polytolypa hystricis (strain UAMH7299)</name>
    <dbReference type="NCBI Taxonomy" id="1447883"/>
    <lineage>
        <taxon>Eukaryota</taxon>
        <taxon>Fungi</taxon>
        <taxon>Dikarya</taxon>
        <taxon>Ascomycota</taxon>
        <taxon>Pezizomycotina</taxon>
        <taxon>Eurotiomycetes</taxon>
        <taxon>Eurotiomycetidae</taxon>
        <taxon>Onygenales</taxon>
        <taxon>Onygenales incertae sedis</taxon>
        <taxon>Polytolypa</taxon>
    </lineage>
</organism>
<keyword evidence="5" id="KW-1185">Reference proteome</keyword>
<dbReference type="InterPro" id="IPR027417">
    <property type="entry name" value="P-loop_NTPase"/>
</dbReference>
<name>A0A2B7Y8N9_POLH7</name>
<dbReference type="EMBL" id="PDNA01000064">
    <property type="protein sequence ID" value="PGH17421.1"/>
    <property type="molecule type" value="Genomic_DNA"/>
</dbReference>
<dbReference type="InterPro" id="IPR050334">
    <property type="entry name" value="Molybdenum_import_ModC"/>
</dbReference>
<proteinExistence type="predicted"/>
<dbReference type="Pfam" id="PF00005">
    <property type="entry name" value="ABC_tran"/>
    <property type="match status" value="2"/>
</dbReference>
<evidence type="ECO:0000313" key="5">
    <source>
        <dbReference type="Proteomes" id="UP000224634"/>
    </source>
</evidence>
<accession>A0A2B7Y8N9</accession>
<sequence length="715" mass="80750">MASPLRSALRSASPPTFLSRYQGQPLIRINNATFYREFPVPHQPKRHNPPMYPKLRFELTNPEEGDKSPHLQHWAVIGNSGTEFLDVLRGRYVCDPPTARSYPHLSDQGKLPQSAIQYVGSHGDLLPGGLGGSYISARYESRQEDTDFSVLQYLQGQTSLNPSQEELDASKLGSKRLEQIIQDLRLAQLLDMPVANLSNGQKRRARIAKALHQNPEILLLDQPFLGLDPSHRTKLTKLLHRLAVKGSPRIIYAIQPRDELPHWITHVAILGPNSTIAYMGRKNTIFRGLEISKYVALRIQRSKDPATAKPLLPKLRPRLLKEEEEYNNLSPNDKLYYALMEERCLSDGFGVTLGILHELGWMPTVAQRDYKRPSVYGEPIIQMEGVSVRYGDKIVLGDYNREVIGGAKEDLHWEVRRGQRWGVFGGNGSGKTTLMSLITSDHPQAYAQPVKLFGRSRLPEPGKPGVSIFDLQSRMGQSSPEIHPFFPRHLSIRASIESAWAETFLSKPTLTDDRNLAVNSILRFFEADLNPNFRPREPPQDFSWSTSLTFSSLSFYQQRLVLFMRALVHKPDLIILDEAFSSMPHLLRDKCLHFLESGETYRESTGLRRVIDPSLWNIPSPLDESRAIQHHGLTSEQSLIVIAHVKEDVPDSVGHWLHLPPELHGGSKVLRKGAVGHRHAISVRAWDPIWNPISKVHVGSDKGHGLMGNVLLRYV</sequence>
<keyword evidence="2" id="KW-0067">ATP-binding</keyword>
<dbReference type="STRING" id="1447883.A0A2B7Y8N9"/>
<evidence type="ECO:0000256" key="1">
    <source>
        <dbReference type="ARBA" id="ARBA00022741"/>
    </source>
</evidence>
<dbReference type="SUPFAM" id="SSF52540">
    <property type="entry name" value="P-loop containing nucleoside triphosphate hydrolases"/>
    <property type="match status" value="2"/>
</dbReference>
<dbReference type="GO" id="GO:0005524">
    <property type="term" value="F:ATP binding"/>
    <property type="evidence" value="ECO:0007669"/>
    <property type="project" value="UniProtKB-KW"/>
</dbReference>
<evidence type="ECO:0000313" key="4">
    <source>
        <dbReference type="EMBL" id="PGH17421.1"/>
    </source>
</evidence>
<dbReference type="SMART" id="SM00382">
    <property type="entry name" value="AAA"/>
    <property type="match status" value="1"/>
</dbReference>
<dbReference type="PROSITE" id="PS50893">
    <property type="entry name" value="ABC_TRANSPORTER_2"/>
    <property type="match status" value="2"/>
</dbReference>
<dbReference type="PANTHER" id="PTHR43514">
    <property type="entry name" value="ABC TRANSPORTER I FAMILY MEMBER 10"/>
    <property type="match status" value="1"/>
</dbReference>